<organism evidence="2 3">
    <name type="scientific">Neolecta irregularis (strain DAH-3)</name>
    <dbReference type="NCBI Taxonomy" id="1198029"/>
    <lineage>
        <taxon>Eukaryota</taxon>
        <taxon>Fungi</taxon>
        <taxon>Dikarya</taxon>
        <taxon>Ascomycota</taxon>
        <taxon>Taphrinomycotina</taxon>
        <taxon>Neolectales</taxon>
        <taxon>Neolectaceae</taxon>
        <taxon>Neolecta</taxon>
    </lineage>
</organism>
<proteinExistence type="predicted"/>
<name>A0A1U7LRJ4_NEOID</name>
<dbReference type="EMBL" id="LXFE01000474">
    <property type="protein sequence ID" value="OLL25203.1"/>
    <property type="molecule type" value="Genomic_DNA"/>
</dbReference>
<reference evidence="2 3" key="1">
    <citation type="submission" date="2016-04" db="EMBL/GenBank/DDBJ databases">
        <title>Evolutionary innovation and constraint leading to complex multicellularity in the Ascomycota.</title>
        <authorList>
            <person name="Cisse O."/>
            <person name="Nguyen A."/>
            <person name="Hewitt D.A."/>
            <person name="Jedd G."/>
            <person name="Stajich J.E."/>
        </authorList>
    </citation>
    <scope>NUCLEOTIDE SEQUENCE [LARGE SCALE GENOMIC DNA]</scope>
    <source>
        <strain evidence="2 3">DAH-3</strain>
    </source>
</reference>
<gene>
    <name evidence="2" type="ORF">NEOLI_003999</name>
</gene>
<protein>
    <submittedName>
        <fullName evidence="2">Uncharacterized protein</fullName>
    </submittedName>
</protein>
<keyword evidence="3" id="KW-1185">Reference proteome</keyword>
<dbReference type="Proteomes" id="UP000186594">
    <property type="component" value="Unassembled WGS sequence"/>
</dbReference>
<sequence>MWIFMDISDQRDRHPEQRNKVQNIKGEKSTSSSASILLPPLRTSKEQLNRRTSNDYLGYEALPSPVYNEFGKSAQLQSIESKIRHWDNFLRNCAHQTSAINLGIEGLHNNHPAFEKLSMETVRVWREKQGVIQREIEIGIGWVKLYQRLREEHLCSNQVEHRDDKP</sequence>
<feature type="region of interest" description="Disordered" evidence="1">
    <location>
        <begin position="5"/>
        <end position="38"/>
    </location>
</feature>
<evidence type="ECO:0000313" key="3">
    <source>
        <dbReference type="Proteomes" id="UP000186594"/>
    </source>
</evidence>
<feature type="compositionally biased region" description="Basic and acidic residues" evidence="1">
    <location>
        <begin position="8"/>
        <end position="19"/>
    </location>
</feature>
<accession>A0A1U7LRJ4</accession>
<evidence type="ECO:0000313" key="2">
    <source>
        <dbReference type="EMBL" id="OLL25203.1"/>
    </source>
</evidence>
<comment type="caution">
    <text evidence="2">The sequence shown here is derived from an EMBL/GenBank/DDBJ whole genome shotgun (WGS) entry which is preliminary data.</text>
</comment>
<evidence type="ECO:0000256" key="1">
    <source>
        <dbReference type="SAM" id="MobiDB-lite"/>
    </source>
</evidence>
<dbReference type="AlphaFoldDB" id="A0A1U7LRJ4"/>